<gene>
    <name evidence="2" type="ORF">PILCRDRAFT_9852</name>
</gene>
<organism evidence="2 3">
    <name type="scientific">Piloderma croceum (strain F 1598)</name>
    <dbReference type="NCBI Taxonomy" id="765440"/>
    <lineage>
        <taxon>Eukaryota</taxon>
        <taxon>Fungi</taxon>
        <taxon>Dikarya</taxon>
        <taxon>Basidiomycota</taxon>
        <taxon>Agaricomycotina</taxon>
        <taxon>Agaricomycetes</taxon>
        <taxon>Agaricomycetidae</taxon>
        <taxon>Atheliales</taxon>
        <taxon>Atheliaceae</taxon>
        <taxon>Piloderma</taxon>
    </lineage>
</organism>
<dbReference type="OrthoDB" id="2749610at2759"/>
<protein>
    <submittedName>
        <fullName evidence="2">Uncharacterized protein</fullName>
    </submittedName>
</protein>
<accession>A0A0C3B171</accession>
<dbReference type="HOGENOM" id="CLU_010434_0_0_1"/>
<name>A0A0C3B171_PILCF</name>
<dbReference type="Proteomes" id="UP000054166">
    <property type="component" value="Unassembled WGS sequence"/>
</dbReference>
<proteinExistence type="predicted"/>
<reference evidence="3" key="2">
    <citation type="submission" date="2015-01" db="EMBL/GenBank/DDBJ databases">
        <title>Evolutionary Origins and Diversification of the Mycorrhizal Mutualists.</title>
        <authorList>
            <consortium name="DOE Joint Genome Institute"/>
            <consortium name="Mycorrhizal Genomics Consortium"/>
            <person name="Kohler A."/>
            <person name="Kuo A."/>
            <person name="Nagy L.G."/>
            <person name="Floudas D."/>
            <person name="Copeland A."/>
            <person name="Barry K.W."/>
            <person name="Cichocki N."/>
            <person name="Veneault-Fourrey C."/>
            <person name="LaButti K."/>
            <person name="Lindquist E.A."/>
            <person name="Lipzen A."/>
            <person name="Lundell T."/>
            <person name="Morin E."/>
            <person name="Murat C."/>
            <person name="Riley R."/>
            <person name="Ohm R."/>
            <person name="Sun H."/>
            <person name="Tunlid A."/>
            <person name="Henrissat B."/>
            <person name="Grigoriev I.V."/>
            <person name="Hibbett D.S."/>
            <person name="Martin F."/>
        </authorList>
    </citation>
    <scope>NUCLEOTIDE SEQUENCE [LARGE SCALE GENOMIC DNA]</scope>
    <source>
        <strain evidence="3">F 1598</strain>
    </source>
</reference>
<feature type="compositionally biased region" description="Low complexity" evidence="1">
    <location>
        <begin position="334"/>
        <end position="356"/>
    </location>
</feature>
<dbReference type="EMBL" id="KN833006">
    <property type="protein sequence ID" value="KIM79963.1"/>
    <property type="molecule type" value="Genomic_DNA"/>
</dbReference>
<evidence type="ECO:0000313" key="3">
    <source>
        <dbReference type="Proteomes" id="UP000054166"/>
    </source>
</evidence>
<keyword evidence="3" id="KW-1185">Reference proteome</keyword>
<feature type="region of interest" description="Disordered" evidence="1">
    <location>
        <begin position="1"/>
        <end position="25"/>
    </location>
</feature>
<feature type="compositionally biased region" description="Low complexity" evidence="1">
    <location>
        <begin position="367"/>
        <end position="402"/>
    </location>
</feature>
<evidence type="ECO:0000313" key="2">
    <source>
        <dbReference type="EMBL" id="KIM79963.1"/>
    </source>
</evidence>
<feature type="region of interest" description="Disordered" evidence="1">
    <location>
        <begin position="324"/>
        <end position="420"/>
    </location>
</feature>
<dbReference type="InParanoid" id="A0A0C3B171"/>
<evidence type="ECO:0000256" key="1">
    <source>
        <dbReference type="SAM" id="MobiDB-lite"/>
    </source>
</evidence>
<dbReference type="AlphaFoldDB" id="A0A0C3B171"/>
<reference evidence="2 3" key="1">
    <citation type="submission" date="2014-04" db="EMBL/GenBank/DDBJ databases">
        <authorList>
            <consortium name="DOE Joint Genome Institute"/>
            <person name="Kuo A."/>
            <person name="Tarkka M."/>
            <person name="Buscot F."/>
            <person name="Kohler A."/>
            <person name="Nagy L.G."/>
            <person name="Floudas D."/>
            <person name="Copeland A."/>
            <person name="Barry K.W."/>
            <person name="Cichocki N."/>
            <person name="Veneault-Fourrey C."/>
            <person name="LaButti K."/>
            <person name="Lindquist E.A."/>
            <person name="Lipzen A."/>
            <person name="Lundell T."/>
            <person name="Morin E."/>
            <person name="Murat C."/>
            <person name="Sun H."/>
            <person name="Tunlid A."/>
            <person name="Henrissat B."/>
            <person name="Grigoriev I.V."/>
            <person name="Hibbett D.S."/>
            <person name="Martin F."/>
            <person name="Nordberg H.P."/>
            <person name="Cantor M.N."/>
            <person name="Hua S.X."/>
        </authorList>
    </citation>
    <scope>NUCLEOTIDE SEQUENCE [LARGE SCALE GENOMIC DNA]</scope>
    <source>
        <strain evidence="2 3">F 1598</strain>
    </source>
</reference>
<sequence length="827" mass="93180">MAKKKTAQTADGGKPKRPGPKGNFHGLRLEFLESKLPTFLDKVADKKTQEWWPVLHAKYWRRISWRVPADQDIDPELFKNASVPMDDDDDLTEEEQQTKRAVMAKTNPIVKTWFTNRKNKGTPRASVWSPFIKHLVQSTAGVTKKLNMAQYYMTHDDYKAKVDEEVEHRVREDKIPTSEHLKIRSYVAKKFFLQEDEETKDRLQQENDLAHNKMLAAHKSTSSGLPPIEPGAQDEALDELEELVQPLLNGFEAYTGLRFVLIGGRAPQQEGSKYKLEVMHSITPGYDVATWRDWDKDAFKKNVLGHFIKYLHATQAAPSAPKITDEFAPMDCTPSRSSSSPSASASLSPTPDASSSGAMLHIKPTNAPSSSRAPSSGASATSKARSRSSSLDMPSSSSYFSSPAVTPPPRPKPRPAYMQSSLLPTHDHERFWLPLPDILLPYPRICRRLNELDAEMREVESMRMALSSDEERHQEESRLDSEEFVSRMDPTQFQALCDSLDGDFTLGFLPPTNKPQHPETMDQRVSVEADLDGHATPRRASRIAGNAIMPTHASFTPTTPDQNSNSVKIPIHQPQSPLESHMLPSHIDTPKIHSAPVMPTPPLPRIQTPHYSISPHTLAMPISQMKTHAWPEWLKTWYATFSALPFGKAWQKLIGSWIELERGYGFVSPPKGLAGRLELIQDWEKAKFATNFQPSPMPPNEIAEIWWSWWAALNSPTRLASASNQLLPGDDGADIEIAKLRAPGKHGWLSLLYSLMLWREWVGDGEKNDWEAAVVDVHWVTRRLCKSSYYCPTAEVIPTLKRPLDVPPADTDSRRSKRVKAARSYHF</sequence>